<organism evidence="5 6">
    <name type="scientific">Massilia glaciei</name>
    <dbReference type="NCBI Taxonomy" id="1524097"/>
    <lineage>
        <taxon>Bacteria</taxon>
        <taxon>Pseudomonadati</taxon>
        <taxon>Pseudomonadota</taxon>
        <taxon>Betaproteobacteria</taxon>
        <taxon>Burkholderiales</taxon>
        <taxon>Oxalobacteraceae</taxon>
        <taxon>Telluria group</taxon>
        <taxon>Massilia</taxon>
    </lineage>
</organism>
<evidence type="ECO:0000313" key="6">
    <source>
        <dbReference type="Proteomes" id="UP000241421"/>
    </source>
</evidence>
<dbReference type="InterPro" id="IPR002890">
    <property type="entry name" value="MG2"/>
</dbReference>
<dbReference type="SMART" id="SM01360">
    <property type="entry name" value="A2M"/>
    <property type="match status" value="1"/>
</dbReference>
<evidence type="ECO:0000259" key="4">
    <source>
        <dbReference type="SMART" id="SM01360"/>
    </source>
</evidence>
<dbReference type="SMART" id="SM01359">
    <property type="entry name" value="A2M_N_2"/>
    <property type="match status" value="1"/>
</dbReference>
<dbReference type="EMBL" id="PXWF02000241">
    <property type="protein sequence ID" value="PWF46715.1"/>
    <property type="molecule type" value="Genomic_DNA"/>
</dbReference>
<dbReference type="Gene3D" id="2.60.40.1930">
    <property type="match status" value="1"/>
</dbReference>
<sequence>MPRDNCRSPRVRFAWRRDGSPDLRRTNDQLPNAYACGRILHEFQHWISDLMTRYTVPIDEMNPCSGVYVERTLQKQGNYMQFARGVVATAIVFSGLVFAQPSADPRAVVESFNPKGSIKDVRQVAARFSEPMVAFGDPRLEPPFDIGCAAKGNGRWADARNWLYDFESDLPAGIKCNFSTRPKLKALSGKDVSPAAFDFSTGGPSVRETWPREGNEDVDEDQVFLLGLDAVADMASVREHAYCRTNGLGERVPLQIIEGKEREQILAEQKGKAGDFFLVLNKRGHEGLLKVKDKRLDQAPLALVARCGRKLAAGSEVNIVWGAGIRTATGVATDADQTLPFKVRKDFSVKSTCERVNPKAGCIPVVPISLNFTAPVDAKLAAAIELRGADGKVVRPTLDPLEKTVQSLTFKGPFASRSEVTITLPPGFQDDAKRPLANASSFPLKIRIDDDLPLIKFPSHFGILEANAQPVLPVSVRNVEATLKGLQAKVAGGARSSGDGKIARIDTSSDTSIANWLNKVLTPPHQTRSDEQEQDRPRREGEIPLLFGKKDGDYTATPVTLPRAEGPRTLELMGIPLPSPGFYVVEFASKRLGQALHGTEKPYYAYSSALVTNMAVHFKLGRESSLAWVTQLDNAKPVKNAEVNVLTCDGDPLWSGKTDGDGVVRINEELPTDYYAKTCPGLLIVARKEKDMSFALTRWSNGIEPWQFNLGGAGSTDPVVAHTVFDRPLFRAGETVSMKHFVRTHTGAGFAGLKPEQLAGKATLTHNGSDQEYEVPITWRGGAGVSSWAIPKEAKLGSYSVTLALATGARQSGSFRVEQFRVPLMKAVLKPPSKPQIRAARVDVDAQLSYLSGGAAAGAPVKFRSRLVAYPLQFRDYDDFTFGGKAPKVGIEAVAPYSYDPEEGESGDDESGDVTALVAGYPVRTRSATLDASGGTRVSFDGLPKADEARALEVEMEYVDPNGQILTSAARVLVLPSALVLGLRVDGGYATKEKMSFKVLALDALGQPQPNRKINVDAYQRKTYAYRKRLLGGFYAYEQTAEVKLVGELCSGKTDTRGVLQCAGESPESGELMLVAKAKDDDGNVAQASSELYVADGDNWYAASANDRIDVLSDKRDYKPGETARFEVRMPFREATALVTVEREGVLYSNVVSISAKSPYIEVPIAKNFGPNTYISVMVVRGRIDPESTRYSWLRRLFNRIGVFLGLAKKLPADSDTHPTALVDLTKPAFRLGIAQIRVGWDAYELKVKVEPEKQIYRVRDRAFVNIHVTDSAGRPAANAEVALAAVDEGLLSLVSPTSWKLLEAMMQRRPEEVVTSTAQSQVIGKRHFGKKSAAPGGGGGEGANARELFDTLLLWNPALRLDARGNARVEVPLNDSLTSFRIAAIAHGGDMQFGSGSAIIRTTQDVMLFSGLSPFVREGDRFDASVTVRNGGDRPLTLDVSAGMSVGMGVEGGAAEKPVGTQRISLKAGEASTLSFPATVPFDAQKLNWNIAATEVVAPGALKPARDALKFVQSVGAAHPVRVYQQTLEQLEPGKAWSFQVQKPAGAVAGRGGVDVRLVNSLGGELGGLREWMTRYPYTCLEQRASVAVALQDPVRWTGVMNSLPSFLDGDGLARYFPMAWLAGDDALTAYLLTIANEAGYEIPEAPRNLMLRGLENFVAGRIHRYGSLQTADVVLRKLAAIDALARHGHAKPTMLESLEIAPNLWPSSGVIDWISVLTHLKEVPDRDRKLAEAQQILRSRLMFSGTTMSFSTEKSDYLWWLMVSPDVNAVRALRLMRDDPAFPAADAGRLARGALGRQSKGRWSTTVANAWGVLALRHFKDRYENIPVNGGSSVQLGDQVRQLSWSEAVAGSAGGTGDPTLGTPMGAGLAAHFAWPAAAAPLSLQHEGGGKPWAFVASRASLPLEKPLFAGYSIKRTVTPVEQKKGGTWHSGDTYRVTLEIDAQSDRTWVVLNDPVPAGASILGSGLGGDSAQLAAGGKKLGWQRPAFEERAFDGFRAYYSYVPKGKFTIEYTVRLNGAGRFEMPASRVEAMYAPEIFGEMPVAKMDVTAAGK</sequence>
<feature type="domain" description="Alpha-2-macroglobulin" evidence="4">
    <location>
        <begin position="1353"/>
        <end position="1443"/>
    </location>
</feature>
<dbReference type="Pfam" id="PF01835">
    <property type="entry name" value="MG2"/>
    <property type="match status" value="1"/>
</dbReference>
<feature type="region of interest" description="Disordered" evidence="2">
    <location>
        <begin position="520"/>
        <end position="541"/>
    </location>
</feature>
<dbReference type="SUPFAM" id="SSF48239">
    <property type="entry name" value="Terpenoid cyclases/Protein prenyltransferases"/>
    <property type="match status" value="1"/>
</dbReference>
<feature type="domain" description="Alpha-2-macroglobulin bait region" evidence="3">
    <location>
        <begin position="1109"/>
        <end position="1294"/>
    </location>
</feature>
<dbReference type="InterPro" id="IPR011625">
    <property type="entry name" value="A2M_N_BRD"/>
</dbReference>
<dbReference type="Proteomes" id="UP000241421">
    <property type="component" value="Unassembled WGS sequence"/>
</dbReference>
<dbReference type="InterPro" id="IPR001599">
    <property type="entry name" value="Macroglobln_a2"/>
</dbReference>
<dbReference type="InterPro" id="IPR021868">
    <property type="entry name" value="Alpha_2_Macroglob_MG3"/>
</dbReference>
<comment type="caution">
    <text evidence="5">The sequence shown here is derived from an EMBL/GenBank/DDBJ whole genome shotgun (WGS) entry which is preliminary data.</text>
</comment>
<evidence type="ECO:0000313" key="5">
    <source>
        <dbReference type="EMBL" id="PWF46715.1"/>
    </source>
</evidence>
<evidence type="ECO:0000256" key="2">
    <source>
        <dbReference type="SAM" id="MobiDB-lite"/>
    </source>
</evidence>
<dbReference type="Pfam" id="PF00207">
    <property type="entry name" value="A2M"/>
    <property type="match status" value="1"/>
</dbReference>
<evidence type="ECO:0000256" key="1">
    <source>
        <dbReference type="ARBA" id="ARBA00010556"/>
    </source>
</evidence>
<dbReference type="Pfam" id="PF17973">
    <property type="entry name" value="bMG10"/>
    <property type="match status" value="1"/>
</dbReference>
<reference evidence="5 6" key="1">
    <citation type="submission" date="2018-04" db="EMBL/GenBank/DDBJ databases">
        <title>Massilia violaceinigra sp. nov., a novel purple-pigmented bacterium isolated from Tianshan glacier, Xinjiang, China.</title>
        <authorList>
            <person name="Wang H."/>
        </authorList>
    </citation>
    <scope>NUCLEOTIDE SEQUENCE [LARGE SCALE GENOMIC DNA]</scope>
    <source>
        <strain evidence="5 6">B448-2</strain>
    </source>
</reference>
<dbReference type="PANTHER" id="PTHR40094:SF1">
    <property type="entry name" value="UBIQUITIN DOMAIN-CONTAINING PROTEIN"/>
    <property type="match status" value="1"/>
</dbReference>
<dbReference type="Pfam" id="PF11974">
    <property type="entry name" value="bMG3"/>
    <property type="match status" value="1"/>
</dbReference>
<dbReference type="Pfam" id="PF07703">
    <property type="entry name" value="A2M_BRD"/>
    <property type="match status" value="1"/>
</dbReference>
<dbReference type="GO" id="GO:0004866">
    <property type="term" value="F:endopeptidase inhibitor activity"/>
    <property type="evidence" value="ECO:0007669"/>
    <property type="project" value="InterPro"/>
</dbReference>
<dbReference type="OrthoDB" id="9767116at2"/>
<evidence type="ECO:0000259" key="3">
    <source>
        <dbReference type="SMART" id="SM01359"/>
    </source>
</evidence>
<name>A0A2U2HIU0_9BURK</name>
<gene>
    <name evidence="5" type="ORF">C7C56_015470</name>
</gene>
<dbReference type="InterPro" id="IPR051802">
    <property type="entry name" value="YfhM-like"/>
</dbReference>
<accession>A0A2U2HIU0</accession>
<dbReference type="PANTHER" id="PTHR40094">
    <property type="entry name" value="ALPHA-2-MACROGLOBULIN HOMOLOG"/>
    <property type="match status" value="1"/>
</dbReference>
<comment type="similarity">
    <text evidence="1">Belongs to the protease inhibitor I39 (alpha-2-macroglobulin) family. Bacterial alpha-2-macroglobulin subfamily.</text>
</comment>
<dbReference type="InterPro" id="IPR008930">
    <property type="entry name" value="Terpenoid_cyclase/PrenylTrfase"/>
</dbReference>
<protein>
    <submittedName>
        <fullName evidence="5">Alpha-2-macroglobulin</fullName>
    </submittedName>
</protein>
<proteinExistence type="inferred from homology"/>
<feature type="compositionally biased region" description="Basic and acidic residues" evidence="2">
    <location>
        <begin position="527"/>
        <end position="541"/>
    </location>
</feature>
<keyword evidence="6" id="KW-1185">Reference proteome</keyword>
<dbReference type="InterPro" id="IPR041246">
    <property type="entry name" value="Bact_MG10"/>
</dbReference>